<organism evidence="2 3">
    <name type="scientific">Stylosanthes scabra</name>
    <dbReference type="NCBI Taxonomy" id="79078"/>
    <lineage>
        <taxon>Eukaryota</taxon>
        <taxon>Viridiplantae</taxon>
        <taxon>Streptophyta</taxon>
        <taxon>Embryophyta</taxon>
        <taxon>Tracheophyta</taxon>
        <taxon>Spermatophyta</taxon>
        <taxon>Magnoliopsida</taxon>
        <taxon>eudicotyledons</taxon>
        <taxon>Gunneridae</taxon>
        <taxon>Pentapetalae</taxon>
        <taxon>rosids</taxon>
        <taxon>fabids</taxon>
        <taxon>Fabales</taxon>
        <taxon>Fabaceae</taxon>
        <taxon>Papilionoideae</taxon>
        <taxon>50 kb inversion clade</taxon>
        <taxon>dalbergioids sensu lato</taxon>
        <taxon>Dalbergieae</taxon>
        <taxon>Pterocarpus clade</taxon>
        <taxon>Stylosanthes</taxon>
    </lineage>
</organism>
<gene>
    <name evidence="2" type="ORF">PIB30_000034</name>
</gene>
<accession>A0ABU6Q1W0</accession>
<reference evidence="2 3" key="1">
    <citation type="journal article" date="2023" name="Plants (Basel)">
        <title>Bridging the Gap: Combining Genomics and Transcriptomics Approaches to Understand Stylosanthes scabra, an Orphan Legume from the Brazilian Caatinga.</title>
        <authorList>
            <person name="Ferreira-Neto J.R.C."/>
            <person name="da Silva M.D."/>
            <person name="Binneck E."/>
            <person name="de Melo N.F."/>
            <person name="da Silva R.H."/>
            <person name="de Melo A.L.T.M."/>
            <person name="Pandolfi V."/>
            <person name="Bustamante F.O."/>
            <person name="Brasileiro-Vidal A.C."/>
            <person name="Benko-Iseppon A.M."/>
        </authorList>
    </citation>
    <scope>NUCLEOTIDE SEQUENCE [LARGE SCALE GENOMIC DNA]</scope>
    <source>
        <tissue evidence="2">Leaves</tissue>
    </source>
</reference>
<evidence type="ECO:0000256" key="1">
    <source>
        <dbReference type="SAM" id="MobiDB-lite"/>
    </source>
</evidence>
<comment type="caution">
    <text evidence="2">The sequence shown here is derived from an EMBL/GenBank/DDBJ whole genome shotgun (WGS) entry which is preliminary data.</text>
</comment>
<protein>
    <submittedName>
        <fullName evidence="2">Uncharacterized protein</fullName>
    </submittedName>
</protein>
<evidence type="ECO:0000313" key="3">
    <source>
        <dbReference type="Proteomes" id="UP001341840"/>
    </source>
</evidence>
<dbReference type="EMBL" id="JASCZI010000001">
    <property type="protein sequence ID" value="MED6105906.1"/>
    <property type="molecule type" value="Genomic_DNA"/>
</dbReference>
<feature type="region of interest" description="Disordered" evidence="1">
    <location>
        <begin position="1"/>
        <end position="20"/>
    </location>
</feature>
<name>A0ABU6Q1W0_9FABA</name>
<evidence type="ECO:0000313" key="2">
    <source>
        <dbReference type="EMBL" id="MED6105906.1"/>
    </source>
</evidence>
<keyword evidence="3" id="KW-1185">Reference proteome</keyword>
<dbReference type="Proteomes" id="UP001341840">
    <property type="component" value="Unassembled WGS sequence"/>
</dbReference>
<proteinExistence type="predicted"/>
<sequence length="80" mass="8464">MEFFATSPTGNSSVTGATLGSSSEDIQTFIDLLECSLDVGIDNVEVPKIHIDKGREIAIADTLTLCSGQGWLDVDQGYVA</sequence>